<dbReference type="Gene3D" id="3.40.50.150">
    <property type="entry name" value="Vaccinia Virus protein VP39"/>
    <property type="match status" value="1"/>
</dbReference>
<dbReference type="EMBL" id="BAABKC010000057">
    <property type="protein sequence ID" value="GAA5062271.1"/>
    <property type="molecule type" value="Genomic_DNA"/>
</dbReference>
<dbReference type="InterPro" id="IPR029063">
    <property type="entry name" value="SAM-dependent_MTases_sf"/>
</dbReference>
<dbReference type="CDD" id="cd02440">
    <property type="entry name" value="AdoMet_MTases"/>
    <property type="match status" value="1"/>
</dbReference>
<dbReference type="Proteomes" id="UP001500124">
    <property type="component" value="Unassembled WGS sequence"/>
</dbReference>
<dbReference type="InterPro" id="IPR041698">
    <property type="entry name" value="Methyltransf_25"/>
</dbReference>
<accession>A0ABP9KRI8</accession>
<evidence type="ECO:0000259" key="2">
    <source>
        <dbReference type="Pfam" id="PF13649"/>
    </source>
</evidence>
<comment type="caution">
    <text evidence="3">The sequence shown here is derived from an EMBL/GenBank/DDBJ whole genome shotgun (WGS) entry which is preliminary data.</text>
</comment>
<gene>
    <name evidence="3" type="ORF">GCM10023336_40530</name>
</gene>
<evidence type="ECO:0000313" key="3">
    <source>
        <dbReference type="EMBL" id="GAA5062271.1"/>
    </source>
</evidence>
<dbReference type="InterPro" id="IPR050508">
    <property type="entry name" value="Methyltransf_Superfamily"/>
</dbReference>
<dbReference type="Pfam" id="PF13649">
    <property type="entry name" value="Methyltransf_25"/>
    <property type="match status" value="1"/>
</dbReference>
<protein>
    <recommendedName>
        <fullName evidence="2">Methyltransferase domain-containing protein</fullName>
    </recommendedName>
</protein>
<feature type="domain" description="Methyltransferase" evidence="2">
    <location>
        <begin position="79"/>
        <end position="175"/>
    </location>
</feature>
<reference evidence="4" key="1">
    <citation type="journal article" date="2019" name="Int. J. Syst. Evol. Microbiol.">
        <title>The Global Catalogue of Microorganisms (GCM) 10K type strain sequencing project: providing services to taxonomists for standard genome sequencing and annotation.</title>
        <authorList>
            <consortium name="The Broad Institute Genomics Platform"/>
            <consortium name="The Broad Institute Genome Sequencing Center for Infectious Disease"/>
            <person name="Wu L."/>
            <person name="Ma J."/>
        </authorList>
    </citation>
    <scope>NUCLEOTIDE SEQUENCE [LARGE SCALE GENOMIC DNA]</scope>
    <source>
        <strain evidence="4">JCM 18410</strain>
    </source>
</reference>
<feature type="region of interest" description="Disordered" evidence="1">
    <location>
        <begin position="269"/>
        <end position="297"/>
    </location>
</feature>
<organism evidence="3 4">
    <name type="scientific">Streptomyces similanensis</name>
    <dbReference type="NCBI Taxonomy" id="1274988"/>
    <lineage>
        <taxon>Bacteria</taxon>
        <taxon>Bacillati</taxon>
        <taxon>Actinomycetota</taxon>
        <taxon>Actinomycetes</taxon>
        <taxon>Kitasatosporales</taxon>
        <taxon>Streptomycetaceae</taxon>
        <taxon>Streptomyces</taxon>
    </lineage>
</organism>
<evidence type="ECO:0000313" key="4">
    <source>
        <dbReference type="Proteomes" id="UP001500124"/>
    </source>
</evidence>
<dbReference type="PANTHER" id="PTHR42912">
    <property type="entry name" value="METHYLTRANSFERASE"/>
    <property type="match status" value="1"/>
</dbReference>
<name>A0ABP9KRI8_9ACTN</name>
<dbReference type="RefSeq" id="WP_345669605.1">
    <property type="nucleotide sequence ID" value="NZ_BAABKC010000057.1"/>
</dbReference>
<sequence length="297" mass="31641">MNATTTAPPGAAPAPSEVRSAQYDAFHAARARTDLVARLYAEAMGEDYPVEVAASSSCDWPLLGLLAARLRMRPGRLLVDAGCGAGGIGLWLARALAVRLDGFDLSPVAAAQATARRAHFLGPAADRAVFRVAELENTGLPDGCAHGIVCVDAFGRAADRGAALHELGRVLAPGGRLMVTRALRRGADPAWHEAVAAAGMTQEHVDERPSEPAMWERVYRLWVAHADQLRHELGEAPAENMLREAHQMLPKLRGRRAVLLTLRRLPEDPAAPAAVDRMAGPGRQTGDGHAPGERTPQ</sequence>
<keyword evidence="4" id="KW-1185">Reference proteome</keyword>
<evidence type="ECO:0000256" key="1">
    <source>
        <dbReference type="SAM" id="MobiDB-lite"/>
    </source>
</evidence>
<dbReference type="SUPFAM" id="SSF53335">
    <property type="entry name" value="S-adenosyl-L-methionine-dependent methyltransferases"/>
    <property type="match status" value="1"/>
</dbReference>
<proteinExistence type="predicted"/>